<accession>A0A0C2YFF6</accession>
<evidence type="ECO:0000256" key="1">
    <source>
        <dbReference type="ARBA" id="ARBA00031966"/>
    </source>
</evidence>
<dbReference type="EMBL" id="KN831769">
    <property type="protein sequence ID" value="KIM48468.1"/>
    <property type="molecule type" value="Genomic_DNA"/>
</dbReference>
<dbReference type="GO" id="GO:0008408">
    <property type="term" value="F:3'-5' exonuclease activity"/>
    <property type="evidence" value="ECO:0007669"/>
    <property type="project" value="TreeGrafter"/>
</dbReference>
<dbReference type="Pfam" id="PF00476">
    <property type="entry name" value="DNA_pol_A"/>
    <property type="match status" value="1"/>
</dbReference>
<feature type="domain" description="DNA-directed DNA polymerase family A palm" evidence="4">
    <location>
        <begin position="914"/>
        <end position="1147"/>
    </location>
</feature>
<dbReference type="PANTHER" id="PTHR10267">
    <property type="entry name" value="DNA POLYMERASE SUBUNIT GAMMA-1"/>
    <property type="match status" value="1"/>
</dbReference>
<organism evidence="5 6">
    <name type="scientific">Hebeloma cylindrosporum</name>
    <dbReference type="NCBI Taxonomy" id="76867"/>
    <lineage>
        <taxon>Eukaryota</taxon>
        <taxon>Fungi</taxon>
        <taxon>Dikarya</taxon>
        <taxon>Basidiomycota</taxon>
        <taxon>Agaricomycotina</taxon>
        <taxon>Agaricomycetes</taxon>
        <taxon>Agaricomycetidae</taxon>
        <taxon>Agaricales</taxon>
        <taxon>Agaricineae</taxon>
        <taxon>Hymenogastraceae</taxon>
        <taxon>Hebeloma</taxon>
    </lineage>
</organism>
<dbReference type="InterPro" id="IPR041336">
    <property type="entry name" value="DNApol_Exo"/>
</dbReference>
<dbReference type="InterPro" id="IPR012337">
    <property type="entry name" value="RNaseH-like_sf"/>
</dbReference>
<evidence type="ECO:0000256" key="3">
    <source>
        <dbReference type="SAM" id="MobiDB-lite"/>
    </source>
</evidence>
<keyword evidence="2" id="KW-0175">Coiled coil</keyword>
<evidence type="ECO:0000313" key="6">
    <source>
        <dbReference type="Proteomes" id="UP000053424"/>
    </source>
</evidence>
<gene>
    <name evidence="5" type="ORF">M413DRAFT_440212</name>
</gene>
<dbReference type="GO" id="GO:0006264">
    <property type="term" value="P:mitochondrial DNA replication"/>
    <property type="evidence" value="ECO:0007669"/>
    <property type="project" value="TreeGrafter"/>
</dbReference>
<dbReference type="InterPro" id="IPR002297">
    <property type="entry name" value="DNA-dir_DNA_pol_A_mt"/>
</dbReference>
<dbReference type="GO" id="GO:0003677">
    <property type="term" value="F:DNA binding"/>
    <property type="evidence" value="ECO:0007669"/>
    <property type="project" value="InterPro"/>
</dbReference>
<protein>
    <recommendedName>
        <fullName evidence="1">Mitochondrial DNA polymerase catalytic subunit</fullName>
    </recommendedName>
</protein>
<dbReference type="Pfam" id="PF18136">
    <property type="entry name" value="DNApol_Exo"/>
    <property type="match status" value="1"/>
</dbReference>
<name>A0A0C2YFF6_HEBCY</name>
<dbReference type="SUPFAM" id="SSF53098">
    <property type="entry name" value="Ribonuclease H-like"/>
    <property type="match status" value="1"/>
</dbReference>
<dbReference type="SUPFAM" id="SSF56672">
    <property type="entry name" value="DNA/RNA polymerases"/>
    <property type="match status" value="1"/>
</dbReference>
<feature type="region of interest" description="Disordered" evidence="3">
    <location>
        <begin position="1286"/>
        <end position="1311"/>
    </location>
</feature>
<dbReference type="STRING" id="686832.A0A0C2YFF6"/>
<dbReference type="Gene3D" id="3.30.420.390">
    <property type="match status" value="2"/>
</dbReference>
<dbReference type="PANTHER" id="PTHR10267:SF0">
    <property type="entry name" value="DNA POLYMERASE SUBUNIT GAMMA-1"/>
    <property type="match status" value="1"/>
</dbReference>
<dbReference type="HOGENOM" id="CLU_001524_2_0_1"/>
<proteinExistence type="predicted"/>
<dbReference type="InterPro" id="IPR043502">
    <property type="entry name" value="DNA/RNA_pol_sf"/>
</dbReference>
<dbReference type="Proteomes" id="UP000053424">
    <property type="component" value="Unassembled WGS sequence"/>
</dbReference>
<dbReference type="Gene3D" id="1.10.150.20">
    <property type="entry name" value="5' to 3' exonuclease, C-terminal subdomain"/>
    <property type="match status" value="1"/>
</dbReference>
<dbReference type="SMART" id="SM00482">
    <property type="entry name" value="POLAc"/>
    <property type="match status" value="1"/>
</dbReference>
<dbReference type="InterPro" id="IPR001098">
    <property type="entry name" value="DNA-dir_DNA_pol_A_palm_dom"/>
</dbReference>
<evidence type="ECO:0000259" key="4">
    <source>
        <dbReference type="SMART" id="SM00482"/>
    </source>
</evidence>
<reference evidence="5 6" key="1">
    <citation type="submission" date="2014-04" db="EMBL/GenBank/DDBJ databases">
        <authorList>
            <consortium name="DOE Joint Genome Institute"/>
            <person name="Kuo A."/>
            <person name="Gay G."/>
            <person name="Dore J."/>
            <person name="Kohler A."/>
            <person name="Nagy L.G."/>
            <person name="Floudas D."/>
            <person name="Copeland A."/>
            <person name="Barry K.W."/>
            <person name="Cichocki N."/>
            <person name="Veneault-Fourrey C."/>
            <person name="LaButti K."/>
            <person name="Lindquist E.A."/>
            <person name="Lipzen A."/>
            <person name="Lundell T."/>
            <person name="Morin E."/>
            <person name="Murat C."/>
            <person name="Sun H."/>
            <person name="Tunlid A."/>
            <person name="Henrissat B."/>
            <person name="Grigoriev I.V."/>
            <person name="Hibbett D.S."/>
            <person name="Martin F."/>
            <person name="Nordberg H.P."/>
            <person name="Cantor M.N."/>
            <person name="Hua S.X."/>
        </authorList>
    </citation>
    <scope>NUCLEOTIDE SEQUENCE [LARGE SCALE GENOMIC DNA]</scope>
    <source>
        <strain evidence="6">h7</strain>
    </source>
</reference>
<dbReference type="PRINTS" id="PR00867">
    <property type="entry name" value="DNAPOLG"/>
</dbReference>
<dbReference type="OrthoDB" id="5588663at2759"/>
<feature type="coiled-coil region" evidence="2">
    <location>
        <begin position="479"/>
        <end position="510"/>
    </location>
</feature>
<evidence type="ECO:0000256" key="2">
    <source>
        <dbReference type="SAM" id="Coils"/>
    </source>
</evidence>
<dbReference type="Gene3D" id="3.30.70.370">
    <property type="match status" value="1"/>
</dbReference>
<reference evidence="6" key="2">
    <citation type="submission" date="2015-01" db="EMBL/GenBank/DDBJ databases">
        <title>Evolutionary Origins and Diversification of the Mycorrhizal Mutualists.</title>
        <authorList>
            <consortium name="DOE Joint Genome Institute"/>
            <consortium name="Mycorrhizal Genomics Consortium"/>
            <person name="Kohler A."/>
            <person name="Kuo A."/>
            <person name="Nagy L.G."/>
            <person name="Floudas D."/>
            <person name="Copeland A."/>
            <person name="Barry K.W."/>
            <person name="Cichocki N."/>
            <person name="Veneault-Fourrey C."/>
            <person name="LaButti K."/>
            <person name="Lindquist E.A."/>
            <person name="Lipzen A."/>
            <person name="Lundell T."/>
            <person name="Morin E."/>
            <person name="Murat C."/>
            <person name="Riley R."/>
            <person name="Ohm R."/>
            <person name="Sun H."/>
            <person name="Tunlid A."/>
            <person name="Henrissat B."/>
            <person name="Grigoriev I.V."/>
            <person name="Hibbett D.S."/>
            <person name="Martin F."/>
        </authorList>
    </citation>
    <scope>NUCLEOTIDE SEQUENCE [LARGE SCALE GENOMIC DNA]</scope>
    <source>
        <strain evidence="6">h7</strain>
    </source>
</reference>
<dbReference type="GO" id="GO:0003887">
    <property type="term" value="F:DNA-directed DNA polymerase activity"/>
    <property type="evidence" value="ECO:0007669"/>
    <property type="project" value="InterPro"/>
</dbReference>
<keyword evidence="6" id="KW-1185">Reference proteome</keyword>
<dbReference type="GO" id="GO:0005760">
    <property type="term" value="C:gamma DNA polymerase complex"/>
    <property type="evidence" value="ECO:0007669"/>
    <property type="project" value="InterPro"/>
</dbReference>
<evidence type="ECO:0000313" key="5">
    <source>
        <dbReference type="EMBL" id="KIM48468.1"/>
    </source>
</evidence>
<sequence>MLIPFSRFARQYIHSTPWFISVNKRSSLLVNSRDTPWRRFTSTSVEQSEAVGKGDISEVVAQRYVKRNELGVQLLSRELHAQVFKGVNFPSPPRSYTQISREHLQMHGLDPTQGSELPDTGFQLPPLQGSNIAEHFHRIGFQAAEPWLSLAKHFSSRALPPKPDNWHIQSGWTKYYYLPDGSSYSEHVDVPTHNDKPEEMLTFDVETMPKYHPYAIMACAASPNAWYAWISPWLLQESEDPQHLIPFGGPDIPKIIVGHNISYDRIRILDEYNVKGTATRFLDTMSLHVAVKGISSHQRPAWLKYRKSKQLEEEQKDEAVEAVMNLMRTVDERRKQEGDLAKQEELRRVHQEMEESLLLLQSQDVSGVDPDVAADDAITQRWEDLTSSNSLAEVARLHCGIEVKKEIRNDLLTMEPEHIRLNVIDYLEYCATDVEVTHRVYSAILPSFLVACPHPVSFSGILTMGSSFLPVDENWEGYLQKAEAVCSEMEEKVQTKLKKLAEDARNLMDDPEKWELDPWLSQLDWTPKVAGKSRGIFPPETRSLPAETEVEQSNVKPHWYLQLLSEPCGKIAKERIIPLLLKISYNGSPIYYSIKDGWQYPLDGDLKPLPLKNTKVKTILTKTFLKHFEDATLHSAEPSLCRDLCKGPETSDLREQVLELAQSTLKVPIDERSSDPWLSQLDWNPSSKFSPDGSKIAKVVPPPKPPPVYWPKWYWEATKPRKDMPPGQLEITVRSRIAPLLLRLSWSGYPLFHSREHGWTFRVPSTSDFKTRWSPLSFYDPADNSLAEATLSKGFVFYKVPHKDGDKANVASPLGKSFVKYAQNGTLKSPGNEAKEALDMNAYCSYWISARDRILNQLVVWQNSQRSLGLPVHPNGGRKYGIILPQMITMGTVTRRAIEKTWLTASNAKKTRVGSELKAMVRAPEGFAIVGADVDSEELWISSCMGDAQFGLHGASAIGWMTLEGTKAAGTDLHSKSANILGISRDQAKVFNYSRIYGAGIRHAELLLLQSNPTMLPEEAQKLAGNLYASTKGKNTHRSDIFDRKFWFGGSESYLFNKLEEIAMSDKPQTPALGCGITYALSKEYLPEGFGSNYMTSRINWVVQSSGVDYLHLLIVSMNHLIAKYNINARFLISVHDELRYLVAEEDKYRASLALQISNLWTRSLFAYNLGMDDLPQGVAFFSAIDVDTVLRKEVDMPCVTPSQPIPIPPGESLDIVKVLEKTNGGTLHRDGLPMSAESEPTFEGSLEGYIQPDCLSHRAKNSFFLKAQATDDFGEIKGLAQQASGKRFDGGMSSRRPTAPRKKAAIGTGEGFDWSEHVERLLASHS</sequence>